<dbReference type="Pfam" id="PF03883">
    <property type="entry name" value="H2O2_YaaD"/>
    <property type="match status" value="1"/>
</dbReference>
<dbReference type="Proteomes" id="UP001595710">
    <property type="component" value="Unassembled WGS sequence"/>
</dbReference>
<comment type="similarity">
    <text evidence="1">Belongs to the UPF0246 family.</text>
</comment>
<name>A0ABV7WMX8_9GAMM</name>
<dbReference type="RefSeq" id="WP_377362074.1">
    <property type="nucleotide sequence ID" value="NZ_JBHRYN010000005.1"/>
</dbReference>
<dbReference type="PANTHER" id="PTHR30283">
    <property type="entry name" value="PEROXIDE STRESS RESPONSE PROTEIN YAAA"/>
    <property type="match status" value="1"/>
</dbReference>
<proteinExistence type="inferred from homology"/>
<evidence type="ECO:0000256" key="1">
    <source>
        <dbReference type="HAMAP-Rule" id="MF_00652"/>
    </source>
</evidence>
<organism evidence="2 3">
    <name type="scientific">Reinekea marina</name>
    <dbReference type="NCBI Taxonomy" id="1310421"/>
    <lineage>
        <taxon>Bacteria</taxon>
        <taxon>Pseudomonadati</taxon>
        <taxon>Pseudomonadota</taxon>
        <taxon>Gammaproteobacteria</taxon>
        <taxon>Oceanospirillales</taxon>
        <taxon>Saccharospirillaceae</taxon>
        <taxon>Reinekea</taxon>
    </lineage>
</organism>
<reference evidence="3" key="1">
    <citation type="journal article" date="2019" name="Int. J. Syst. Evol. Microbiol.">
        <title>The Global Catalogue of Microorganisms (GCM) 10K type strain sequencing project: providing services to taxonomists for standard genome sequencing and annotation.</title>
        <authorList>
            <consortium name="The Broad Institute Genomics Platform"/>
            <consortium name="The Broad Institute Genome Sequencing Center for Infectious Disease"/>
            <person name="Wu L."/>
            <person name="Ma J."/>
        </authorList>
    </citation>
    <scope>NUCLEOTIDE SEQUENCE [LARGE SCALE GENOMIC DNA]</scope>
    <source>
        <strain evidence="3">CECT 8288</strain>
    </source>
</reference>
<evidence type="ECO:0000313" key="2">
    <source>
        <dbReference type="EMBL" id="MFC3700442.1"/>
    </source>
</evidence>
<dbReference type="InterPro" id="IPR005583">
    <property type="entry name" value="YaaA"/>
</dbReference>
<dbReference type="NCBIfam" id="NF002542">
    <property type="entry name" value="PRK02101.1-3"/>
    <property type="match status" value="1"/>
</dbReference>
<dbReference type="HAMAP" id="MF_00652">
    <property type="entry name" value="UPF0246"/>
    <property type="match status" value="1"/>
</dbReference>
<comment type="caution">
    <text evidence="2">The sequence shown here is derived from an EMBL/GenBank/DDBJ whole genome shotgun (WGS) entry which is preliminary data.</text>
</comment>
<protein>
    <recommendedName>
        <fullName evidence="1">UPF0246 protein ACFOND_02235</fullName>
    </recommendedName>
</protein>
<keyword evidence="3" id="KW-1185">Reference proteome</keyword>
<dbReference type="PANTHER" id="PTHR30283:SF4">
    <property type="entry name" value="PEROXIDE STRESS RESISTANCE PROTEIN YAAA"/>
    <property type="match status" value="1"/>
</dbReference>
<evidence type="ECO:0000313" key="3">
    <source>
        <dbReference type="Proteomes" id="UP001595710"/>
    </source>
</evidence>
<accession>A0ABV7WMX8</accession>
<sequence length="277" mass="31886">MAQLFIDLLDSVGEKGEMLKVLAVISPSKKLDFEQESPIDHSTQYRFSKQAQTLIEELKNRTPEDIKKLMKLSDNLAHLNVQRYQDWSAKMTKSNSKQALFAFTGDVYTGLSAQSLEEPQILKAQQSVRILSGLYGLLRPLDRIQPYRLEMGTRLKVGEAKNLYGFWGSQLTQKLNEDISDTEADLVLNLASQEYFGAIQKQNINARVVTPIFKDKKNGEYKIISFFAKKARGSMVRYILDRPIKSINDVKSFNYDGYRYCEERSANDEWVFIRDEQ</sequence>
<gene>
    <name evidence="2" type="primary">yaaA</name>
    <name evidence="2" type="ORF">ACFOND_02235</name>
</gene>
<dbReference type="EMBL" id="JBHRYN010000005">
    <property type="protein sequence ID" value="MFC3700442.1"/>
    <property type="molecule type" value="Genomic_DNA"/>
</dbReference>